<dbReference type="Proteomes" id="UP000320095">
    <property type="component" value="Unassembled WGS sequence"/>
</dbReference>
<organism evidence="2 3">
    <name type="scientific">Mycolicibacterium hodleri</name>
    <dbReference type="NCBI Taxonomy" id="49897"/>
    <lineage>
        <taxon>Bacteria</taxon>
        <taxon>Bacillati</taxon>
        <taxon>Actinomycetota</taxon>
        <taxon>Actinomycetes</taxon>
        <taxon>Mycobacteriales</taxon>
        <taxon>Mycobacteriaceae</taxon>
        <taxon>Mycolicibacterium</taxon>
    </lineage>
</organism>
<keyword evidence="1" id="KW-0472">Membrane</keyword>
<accession>A0A502DK07</accession>
<reference evidence="2 3" key="1">
    <citation type="journal article" date="2019" name="Environ. Microbiol.">
        <title>Species interactions and distinct microbial communities in high Arctic permafrost affected cryosols are associated with the CH4 and CO2 gas fluxes.</title>
        <authorList>
            <person name="Altshuler I."/>
            <person name="Hamel J."/>
            <person name="Turney S."/>
            <person name="Magnuson E."/>
            <person name="Levesque R."/>
            <person name="Greer C."/>
            <person name="Whyte L.G."/>
        </authorList>
    </citation>
    <scope>NUCLEOTIDE SEQUENCE [LARGE SCALE GENOMIC DNA]</scope>
    <source>
        <strain evidence="2 3">S5.20</strain>
    </source>
</reference>
<feature type="transmembrane region" description="Helical" evidence="1">
    <location>
        <begin position="189"/>
        <end position="211"/>
    </location>
</feature>
<evidence type="ECO:0000256" key="1">
    <source>
        <dbReference type="SAM" id="Phobius"/>
    </source>
</evidence>
<feature type="transmembrane region" description="Helical" evidence="1">
    <location>
        <begin position="78"/>
        <end position="102"/>
    </location>
</feature>
<sequence length="215" mass="22475">MRVPDAGIGARIGVAVPLGVAAAIAVGLFAGWPYAAAAGWIIAAMAYLTWTWLIVGPLDADGTRAHATKYRDDDSTPWILDIAVLIASVASLGGVGYLLIAGSTGGDSAAVVGALSVVAAWVTVHTVYMLRYARLYYGGDEGGIDFHQDGYRPDYGDFAYLAFTLGMTYQVSDTDLTARPVRMAALRHALLSFLLGAIILAITINLVASLIGSGH</sequence>
<evidence type="ECO:0000313" key="2">
    <source>
        <dbReference type="EMBL" id="TPG25638.1"/>
    </source>
</evidence>
<protein>
    <submittedName>
        <fullName evidence="2">DUF1345 domain-containing protein</fullName>
    </submittedName>
</protein>
<keyword evidence="1" id="KW-0812">Transmembrane</keyword>
<keyword evidence="1" id="KW-1133">Transmembrane helix</keyword>
<name>A0A502DK07_9MYCO</name>
<comment type="caution">
    <text evidence="2">The sequence shown here is derived from an EMBL/GenBank/DDBJ whole genome shotgun (WGS) entry which is preliminary data.</text>
</comment>
<dbReference type="EMBL" id="RCZG01000025">
    <property type="protein sequence ID" value="TPG25638.1"/>
    <property type="molecule type" value="Genomic_DNA"/>
</dbReference>
<keyword evidence="3" id="KW-1185">Reference proteome</keyword>
<dbReference type="RefSeq" id="WP_140699829.1">
    <property type="nucleotide sequence ID" value="NZ_RCZG01000025.1"/>
</dbReference>
<evidence type="ECO:0000313" key="3">
    <source>
        <dbReference type="Proteomes" id="UP000320095"/>
    </source>
</evidence>
<feature type="transmembrane region" description="Helical" evidence="1">
    <location>
        <begin position="38"/>
        <end position="58"/>
    </location>
</feature>
<dbReference type="OrthoDB" id="64737at2"/>
<feature type="transmembrane region" description="Helical" evidence="1">
    <location>
        <begin position="12"/>
        <end position="32"/>
    </location>
</feature>
<proteinExistence type="predicted"/>
<dbReference type="Pfam" id="PF07077">
    <property type="entry name" value="DUF1345"/>
    <property type="match status" value="1"/>
</dbReference>
<dbReference type="InterPro" id="IPR009781">
    <property type="entry name" value="DUF1345"/>
</dbReference>
<feature type="transmembrane region" description="Helical" evidence="1">
    <location>
        <begin position="108"/>
        <end position="130"/>
    </location>
</feature>
<gene>
    <name evidence="2" type="ORF">EAH80_29960</name>
</gene>
<dbReference type="AlphaFoldDB" id="A0A502DK07"/>